<comment type="subcellular location">
    <subcellularLocation>
        <location evidence="1">Membrane</location>
        <topology evidence="1">Multi-pass membrane protein</topology>
    </subcellularLocation>
</comment>
<evidence type="ECO:0000256" key="7">
    <source>
        <dbReference type="ARBA" id="ARBA00022679"/>
    </source>
</evidence>
<keyword evidence="11 16" id="KW-0472">Membrane</keyword>
<dbReference type="GO" id="GO:0046474">
    <property type="term" value="P:glycerophospholipid biosynthetic process"/>
    <property type="evidence" value="ECO:0007669"/>
    <property type="project" value="TreeGrafter"/>
</dbReference>
<dbReference type="Gene3D" id="1.20.120.1760">
    <property type="match status" value="1"/>
</dbReference>
<dbReference type="GO" id="GO:0008444">
    <property type="term" value="F:CDP-diacylglycerol-glycerol-3-phosphate 3-phosphatidyltransferase activity"/>
    <property type="evidence" value="ECO:0007669"/>
    <property type="project" value="UniProtKB-EC"/>
</dbReference>
<evidence type="ECO:0000256" key="9">
    <source>
        <dbReference type="ARBA" id="ARBA00022989"/>
    </source>
</evidence>
<keyword evidence="8 16" id="KW-0812">Transmembrane</keyword>
<dbReference type="InterPro" id="IPR004570">
    <property type="entry name" value="Phosphatidylglycerol_P_synth"/>
</dbReference>
<comment type="similarity">
    <text evidence="3 15">Belongs to the CDP-alcohol phosphatidyltransferase class-I family.</text>
</comment>
<evidence type="ECO:0000256" key="11">
    <source>
        <dbReference type="ARBA" id="ARBA00023136"/>
    </source>
</evidence>
<reference evidence="17 18" key="1">
    <citation type="submission" date="2018-06" db="EMBL/GenBank/DDBJ databases">
        <title>Genomic Encyclopedia of Archaeal and Bacterial Type Strains, Phase II (KMG-II): from individual species to whole genera.</title>
        <authorList>
            <person name="Goeker M."/>
        </authorList>
    </citation>
    <scope>NUCLEOTIDE SEQUENCE [LARGE SCALE GENOMIC DNA]</scope>
    <source>
        <strain evidence="17 18">DSM 24525</strain>
    </source>
</reference>
<dbReference type="PROSITE" id="PS00379">
    <property type="entry name" value="CDP_ALCOHOL_P_TRANSF"/>
    <property type="match status" value="1"/>
</dbReference>
<dbReference type="PANTHER" id="PTHR14269">
    <property type="entry name" value="CDP-DIACYLGLYCEROL--GLYCEROL-3-PHOSPHATE 3-PHOSPHATIDYLTRANSFERASE-RELATED"/>
    <property type="match status" value="1"/>
</dbReference>
<feature type="transmembrane region" description="Helical" evidence="16">
    <location>
        <begin position="48"/>
        <end position="66"/>
    </location>
</feature>
<evidence type="ECO:0000256" key="6">
    <source>
        <dbReference type="ARBA" id="ARBA00022516"/>
    </source>
</evidence>
<name>A0A2W7I5P1_9PROT</name>
<evidence type="ECO:0000256" key="12">
    <source>
        <dbReference type="ARBA" id="ARBA00023209"/>
    </source>
</evidence>
<comment type="caution">
    <text evidence="17">The sequence shown here is derived from an EMBL/GenBank/DDBJ whole genome shotgun (WGS) entry which is preliminary data.</text>
</comment>
<dbReference type="GO" id="GO:0016020">
    <property type="term" value="C:membrane"/>
    <property type="evidence" value="ECO:0007669"/>
    <property type="project" value="UniProtKB-SubCell"/>
</dbReference>
<comment type="catalytic activity">
    <reaction evidence="14">
        <text>a CDP-1,2-diacyl-sn-glycerol + sn-glycerol 3-phosphate = a 1,2-diacyl-sn-glycero-3-phospho-(1'-sn-glycero-3'-phosphate) + CMP + H(+)</text>
        <dbReference type="Rhea" id="RHEA:12593"/>
        <dbReference type="ChEBI" id="CHEBI:15378"/>
        <dbReference type="ChEBI" id="CHEBI:57597"/>
        <dbReference type="ChEBI" id="CHEBI:58332"/>
        <dbReference type="ChEBI" id="CHEBI:60110"/>
        <dbReference type="ChEBI" id="CHEBI:60377"/>
        <dbReference type="EC" id="2.7.8.5"/>
    </reaction>
</comment>
<evidence type="ECO:0000256" key="2">
    <source>
        <dbReference type="ARBA" id="ARBA00005042"/>
    </source>
</evidence>
<keyword evidence="13" id="KW-1208">Phospholipid metabolism</keyword>
<evidence type="ECO:0000256" key="15">
    <source>
        <dbReference type="RuleBase" id="RU003750"/>
    </source>
</evidence>
<dbReference type="InterPro" id="IPR000462">
    <property type="entry name" value="CDP-OH_P_trans"/>
</dbReference>
<evidence type="ECO:0000256" key="5">
    <source>
        <dbReference type="ARBA" id="ARBA00014944"/>
    </source>
</evidence>
<evidence type="ECO:0000256" key="16">
    <source>
        <dbReference type="SAM" id="Phobius"/>
    </source>
</evidence>
<sequence length="192" mass="19970">MPGAADPGRPREASAEAGPFTLPNLITLARLCAVPATIWLVLNGSGGAAFLLFVAAGISDGIDGWLARRHNSRSALGAIMDPLADKALLVSIYVTLAITNALPDWIAILVVFRDILIVGGVLALTWAGSRPPIEPILLSKANTVAQIALAAMALLAMWKGWPGPQVIMAMVWLVAATTAASGVAYVAGQLRR</sequence>
<proteinExistence type="inferred from homology"/>
<dbReference type="PANTHER" id="PTHR14269:SF11">
    <property type="entry name" value="CDP-DIACYLGLYCEROL--GLYCEROL-3-PHOSPHATE 3-PHOSPHATIDYLTRANSFERASE"/>
    <property type="match status" value="1"/>
</dbReference>
<keyword evidence="18" id="KW-1185">Reference proteome</keyword>
<accession>A0A2W7I5P1</accession>
<feature type="transmembrane region" description="Helical" evidence="16">
    <location>
        <begin position="167"/>
        <end position="187"/>
    </location>
</feature>
<keyword evidence="6" id="KW-0444">Lipid biosynthesis</keyword>
<evidence type="ECO:0000313" key="18">
    <source>
        <dbReference type="Proteomes" id="UP000249688"/>
    </source>
</evidence>
<dbReference type="InterPro" id="IPR043130">
    <property type="entry name" value="CDP-OH_PTrfase_TM_dom"/>
</dbReference>
<evidence type="ECO:0000256" key="4">
    <source>
        <dbReference type="ARBA" id="ARBA00013170"/>
    </source>
</evidence>
<evidence type="ECO:0000256" key="13">
    <source>
        <dbReference type="ARBA" id="ARBA00023264"/>
    </source>
</evidence>
<organism evidence="17 18">
    <name type="scientific">Humitalea rosea</name>
    <dbReference type="NCBI Taxonomy" id="990373"/>
    <lineage>
        <taxon>Bacteria</taxon>
        <taxon>Pseudomonadati</taxon>
        <taxon>Pseudomonadota</taxon>
        <taxon>Alphaproteobacteria</taxon>
        <taxon>Acetobacterales</taxon>
        <taxon>Roseomonadaceae</taxon>
        <taxon>Humitalea</taxon>
    </lineage>
</organism>
<dbReference type="InterPro" id="IPR048254">
    <property type="entry name" value="CDP_ALCOHOL_P_TRANSF_CS"/>
</dbReference>
<dbReference type="OrthoDB" id="9796672at2"/>
<evidence type="ECO:0000256" key="3">
    <source>
        <dbReference type="ARBA" id="ARBA00010441"/>
    </source>
</evidence>
<gene>
    <name evidence="17" type="ORF">C8P66_11988</name>
</gene>
<evidence type="ECO:0000256" key="14">
    <source>
        <dbReference type="ARBA" id="ARBA00048586"/>
    </source>
</evidence>
<dbReference type="PIRSF" id="PIRSF000847">
    <property type="entry name" value="Phos_ph_gly_syn"/>
    <property type="match status" value="1"/>
</dbReference>
<evidence type="ECO:0000256" key="1">
    <source>
        <dbReference type="ARBA" id="ARBA00004141"/>
    </source>
</evidence>
<dbReference type="Pfam" id="PF01066">
    <property type="entry name" value="CDP-OH_P_transf"/>
    <property type="match status" value="1"/>
</dbReference>
<protein>
    <recommendedName>
        <fullName evidence="5">CDP-diacylglycerol--glycerol-3-phosphate 3-phosphatidyltransferase</fullName>
        <ecNumber evidence="4">2.7.8.5</ecNumber>
    </recommendedName>
</protein>
<keyword evidence="7 15" id="KW-0808">Transferase</keyword>
<keyword evidence="9 16" id="KW-1133">Transmembrane helix</keyword>
<evidence type="ECO:0000256" key="10">
    <source>
        <dbReference type="ARBA" id="ARBA00023098"/>
    </source>
</evidence>
<dbReference type="InterPro" id="IPR050324">
    <property type="entry name" value="CDP-alcohol_PTase-I"/>
</dbReference>
<dbReference type="EMBL" id="QKYU01000019">
    <property type="protein sequence ID" value="PZW42196.1"/>
    <property type="molecule type" value="Genomic_DNA"/>
</dbReference>
<evidence type="ECO:0000256" key="8">
    <source>
        <dbReference type="ARBA" id="ARBA00022692"/>
    </source>
</evidence>
<evidence type="ECO:0000313" key="17">
    <source>
        <dbReference type="EMBL" id="PZW42196.1"/>
    </source>
</evidence>
<comment type="pathway">
    <text evidence="2">Phospholipid metabolism; phosphatidylglycerol biosynthesis; phosphatidylglycerol from CDP-diacylglycerol: step 1/2.</text>
</comment>
<keyword evidence="10" id="KW-0443">Lipid metabolism</keyword>
<feature type="transmembrane region" description="Helical" evidence="16">
    <location>
        <begin position="105"/>
        <end position="129"/>
    </location>
</feature>
<keyword evidence="12" id="KW-0594">Phospholipid biosynthesis</keyword>
<dbReference type="Proteomes" id="UP000249688">
    <property type="component" value="Unassembled WGS sequence"/>
</dbReference>
<dbReference type="RefSeq" id="WP_111399368.1">
    <property type="nucleotide sequence ID" value="NZ_QKYU01000019.1"/>
</dbReference>
<dbReference type="AlphaFoldDB" id="A0A2W7I5P1"/>
<dbReference type="EC" id="2.7.8.5" evidence="4"/>